<sequence>MKYKYLLLLLFTLLTATQSMAQRRLTKSGRASADTALIVKQYADSLALLKQQLEEVRRVNDSLHSESTDGRYYRLFAPTTFYHSGVKRQLSLDGEKGDEVAEAVDKAMLQLYMKRPDLVKNNETRLKKAGTLREDVNKEVKQKVDLTRKVELQPEEPEAVPIGLVVTKPNFWKFKGEGYLQFLQNYVSDNWHKGGESNYSAVGAVTLEMNYNDKDKITFSNKLEMKLGFQTSRSDTLHKFKANNDLLRLTSKLGLQASKKWYYTLQLLAYTQFARGLKSNDEFTYSDFMSPFDLNLGVGMEYKLKALNGKLTGSLNFSPLSFNFRYVARNTLLDRYKLGGHHTKEDFGSQFTGDVKWTITDQVTWKSRLYYYTSYHRGLMEWENQFRFQVSKYISANLFLYPRFDDSGKRDDKLGYFQFQEYCSLGLNYSF</sequence>
<evidence type="ECO:0000256" key="1">
    <source>
        <dbReference type="SAM" id="Coils"/>
    </source>
</evidence>
<dbReference type="Proteomes" id="UP001200470">
    <property type="component" value="Unassembled WGS sequence"/>
</dbReference>
<evidence type="ECO:0000313" key="4">
    <source>
        <dbReference type="Proteomes" id="UP001200470"/>
    </source>
</evidence>
<comment type="caution">
    <text evidence="3">The sequence shown here is derived from an EMBL/GenBank/DDBJ whole genome shotgun (WGS) entry which is preliminary data.</text>
</comment>
<keyword evidence="2" id="KW-0732">Signal</keyword>
<feature type="coiled-coil region" evidence="1">
    <location>
        <begin position="39"/>
        <end position="66"/>
    </location>
</feature>
<protein>
    <submittedName>
        <fullName evidence="3">DUF3078 domain-containing protein</fullName>
    </submittedName>
</protein>
<keyword evidence="1" id="KW-0175">Coiled coil</keyword>
<gene>
    <name evidence="3" type="ORF">I6E12_01995</name>
</gene>
<evidence type="ECO:0000256" key="2">
    <source>
        <dbReference type="SAM" id="SignalP"/>
    </source>
</evidence>
<feature type="signal peptide" evidence="2">
    <location>
        <begin position="1"/>
        <end position="21"/>
    </location>
</feature>
<dbReference type="EMBL" id="JADYTN010000003">
    <property type="protein sequence ID" value="MCF2562890.1"/>
    <property type="molecule type" value="Genomic_DNA"/>
</dbReference>
<dbReference type="Pfam" id="PF11276">
    <property type="entry name" value="DUF3078"/>
    <property type="match status" value="1"/>
</dbReference>
<organism evidence="3 4">
    <name type="scientific">Xylanibacter brevis</name>
    <dbReference type="NCBI Taxonomy" id="83231"/>
    <lineage>
        <taxon>Bacteria</taxon>
        <taxon>Pseudomonadati</taxon>
        <taxon>Bacteroidota</taxon>
        <taxon>Bacteroidia</taxon>
        <taxon>Bacteroidales</taxon>
        <taxon>Prevotellaceae</taxon>
        <taxon>Xylanibacter</taxon>
    </lineage>
</organism>
<evidence type="ECO:0000313" key="3">
    <source>
        <dbReference type="EMBL" id="MCF2562890.1"/>
    </source>
</evidence>
<name>A0ABS9CCQ7_9BACT</name>
<dbReference type="InterPro" id="IPR021428">
    <property type="entry name" value="DUF3078"/>
</dbReference>
<keyword evidence="4" id="KW-1185">Reference proteome</keyword>
<accession>A0ABS9CCQ7</accession>
<proteinExistence type="predicted"/>
<feature type="chain" id="PRO_5045325755" evidence="2">
    <location>
        <begin position="22"/>
        <end position="431"/>
    </location>
</feature>
<reference evidence="3 4" key="1">
    <citation type="submission" date="2020-12" db="EMBL/GenBank/DDBJ databases">
        <title>Whole genome sequences of gut porcine anaerobes.</title>
        <authorList>
            <person name="Kubasova T."/>
            <person name="Jahodarova E."/>
            <person name="Rychlik I."/>
        </authorList>
    </citation>
    <scope>NUCLEOTIDE SEQUENCE [LARGE SCALE GENOMIC DNA]</scope>
    <source>
        <strain evidence="3 4">An925</strain>
    </source>
</reference>